<feature type="domain" description="BPP" evidence="5">
    <location>
        <begin position="459"/>
        <end position="798"/>
    </location>
</feature>
<dbReference type="Proteomes" id="UP000044602">
    <property type="component" value="Unassembled WGS sequence"/>
</dbReference>
<dbReference type="PROSITE" id="PS50026">
    <property type="entry name" value="EGF_3"/>
    <property type="match status" value="1"/>
</dbReference>
<evidence type="ECO:0000259" key="5">
    <source>
        <dbReference type="PROSITE" id="PS51662"/>
    </source>
</evidence>
<dbReference type="GO" id="GO:0016158">
    <property type="term" value="F:inositol hexakisphosphate 3-phosphatase activity"/>
    <property type="evidence" value="ECO:0007669"/>
    <property type="project" value="InterPro"/>
</dbReference>
<evidence type="ECO:0000256" key="2">
    <source>
        <dbReference type="ARBA" id="ARBA00023157"/>
    </source>
</evidence>
<evidence type="ECO:0008006" key="8">
    <source>
        <dbReference type="Google" id="ProtNLM"/>
    </source>
</evidence>
<sequence>DPQPTHPGPRDECPKLLDSVAINVRPPMARLSMIKGLMLSRAATWPLLPCHATFPELELPATMGLKPLAFTAAYVALATQPWLSAAVELQLNVTAYTSGLVESDATAVYYSESQPLLISNDGGASTGGFHTWDLDGDAPLQALKSVNTGRTKLVAAVHDVGGRDILVSIPATTSILSAYELPSLKELDDARFVALGDWSALCSWKAPSANNYVYLFGKSSGHQYLVREAGESVEFVEVQSFDVPTEFAGCAVSRKQSKLILTPNDGDEIHQIDLAESTSTPELSVLGKTEDTATGIAVYTSPGTDADYLFIAQEGTVTVYRYPFELVGTLALTGLEEIEVEGISLYQAATSKYPLGALGFAAEADNFEGFGLSSLENIWEGLGVEPNTEYDPRALLGCRKRDPICDACSNNGFCTTNSTACTCFSGFAGASCSDFTCQDNCSGRGTCVGPNVCQCEKGWGGLHCSFLLVEPAFETEANGNDGDDPAIWISPDSPEKSRIITTTKSEAGAGLGVFDLEGKLLQIFPAGQPNNVDVIYNFNLGNRTVDLAYAACRADDTLCLFEITADGVLKDIAGSSQPAKVEDGLYGSCVYRSRKTGKQYLFVNEKTARYMQYELTASANGTLETTLVREFQGGSGGQVEGCVSDEENGWVWIGEEPSALWRYDAEPDSEPTGVRVAYVGDGLLWGDVEGVTLVFGKTPEEGYLFVSSQGVSAYNVYRRASPHEYVMTFTLIDSADGQIDHVSNTDSLAAVGANLGPGFPHGLLVVHDDTNEMPGGGADVQASYKVVGLDKILGAEPFKGLNLLDGIDPNWDPRA</sequence>
<feature type="disulfide bond" evidence="3">
    <location>
        <begin position="455"/>
        <end position="464"/>
    </location>
</feature>
<dbReference type="InterPro" id="IPR050969">
    <property type="entry name" value="Dev_Signal_Modulators"/>
</dbReference>
<feature type="disulfide bond" evidence="3">
    <location>
        <begin position="437"/>
        <end position="447"/>
    </location>
</feature>
<dbReference type="EMBL" id="CVQH01021640">
    <property type="protein sequence ID" value="CRK31203.1"/>
    <property type="molecule type" value="Genomic_DNA"/>
</dbReference>
<feature type="non-terminal residue" evidence="6">
    <location>
        <position position="1"/>
    </location>
</feature>
<proteinExistence type="predicted"/>
<feature type="domain" description="BPP" evidence="5">
    <location>
        <begin position="77"/>
        <end position="382"/>
    </location>
</feature>
<keyword evidence="2 3" id="KW-1015">Disulfide bond</keyword>
<keyword evidence="1" id="KW-0732">Signal</keyword>
<dbReference type="InterPro" id="IPR011042">
    <property type="entry name" value="6-blade_b-propeller_TolB-like"/>
</dbReference>
<evidence type="ECO:0000256" key="1">
    <source>
        <dbReference type="ARBA" id="ARBA00022729"/>
    </source>
</evidence>
<dbReference type="STRING" id="100787.A0A0G4MA86"/>
<dbReference type="PROSITE" id="PS00022">
    <property type="entry name" value="EGF_1"/>
    <property type="match status" value="1"/>
</dbReference>
<dbReference type="AlphaFoldDB" id="A0A0G4MA86"/>
<dbReference type="InterPro" id="IPR003431">
    <property type="entry name" value="B-propeller_Phytase"/>
</dbReference>
<organism evidence="6 7">
    <name type="scientific">Verticillium longisporum</name>
    <name type="common">Verticillium dahliae var. longisporum</name>
    <dbReference type="NCBI Taxonomy" id="100787"/>
    <lineage>
        <taxon>Eukaryota</taxon>
        <taxon>Fungi</taxon>
        <taxon>Dikarya</taxon>
        <taxon>Ascomycota</taxon>
        <taxon>Pezizomycotina</taxon>
        <taxon>Sordariomycetes</taxon>
        <taxon>Hypocreomycetidae</taxon>
        <taxon>Glomerellales</taxon>
        <taxon>Plectosphaerellaceae</taxon>
        <taxon>Verticillium</taxon>
    </lineage>
</organism>
<name>A0A0G4MA86_VERLO</name>
<feature type="domain" description="EGF-like" evidence="4">
    <location>
        <begin position="433"/>
        <end position="465"/>
    </location>
</feature>
<evidence type="ECO:0000256" key="3">
    <source>
        <dbReference type="PROSITE-ProRule" id="PRU00076"/>
    </source>
</evidence>
<dbReference type="PANTHER" id="PTHR14949:SF56">
    <property type="entry name" value="EGF-LIKE-DOMAIN, MULTIPLE 7"/>
    <property type="match status" value="1"/>
</dbReference>
<protein>
    <recommendedName>
        <fullName evidence="8">3-phytase</fullName>
    </recommendedName>
</protein>
<dbReference type="Gene3D" id="2.10.25.10">
    <property type="entry name" value="Laminin"/>
    <property type="match status" value="1"/>
</dbReference>
<evidence type="ECO:0000259" key="4">
    <source>
        <dbReference type="PROSITE" id="PS50026"/>
    </source>
</evidence>
<dbReference type="Gene3D" id="2.120.10.30">
    <property type="entry name" value="TolB, C-terminal domain"/>
    <property type="match status" value="2"/>
</dbReference>
<dbReference type="Pfam" id="PF02333">
    <property type="entry name" value="Phytase"/>
    <property type="match status" value="1"/>
</dbReference>
<dbReference type="SMART" id="SM00181">
    <property type="entry name" value="EGF"/>
    <property type="match status" value="2"/>
</dbReference>
<dbReference type="PROSITE" id="PS01186">
    <property type="entry name" value="EGF_2"/>
    <property type="match status" value="1"/>
</dbReference>
<keyword evidence="3" id="KW-0245">EGF-like domain</keyword>
<accession>A0A0G4MA86</accession>
<dbReference type="SUPFAM" id="SSF50956">
    <property type="entry name" value="Thermostable phytase (3-phytase)"/>
    <property type="match status" value="2"/>
</dbReference>
<comment type="caution">
    <text evidence="3">Lacks conserved residue(s) required for the propagation of feature annotation.</text>
</comment>
<gene>
    <name evidence="6" type="ORF">BN1708_005392</name>
</gene>
<dbReference type="PANTHER" id="PTHR14949">
    <property type="entry name" value="EGF-LIKE-DOMAIN, MULTIPLE 7, 8"/>
    <property type="match status" value="1"/>
</dbReference>
<reference evidence="6 7" key="1">
    <citation type="submission" date="2015-05" db="EMBL/GenBank/DDBJ databases">
        <authorList>
            <person name="Wang D.B."/>
            <person name="Wang M."/>
        </authorList>
    </citation>
    <scope>NUCLEOTIDE SEQUENCE [LARGE SCALE GENOMIC DNA]</scope>
    <source>
        <strain evidence="6">VL1</strain>
    </source>
</reference>
<evidence type="ECO:0000313" key="7">
    <source>
        <dbReference type="Proteomes" id="UP000044602"/>
    </source>
</evidence>
<dbReference type="InterPro" id="IPR000742">
    <property type="entry name" value="EGF"/>
</dbReference>
<dbReference type="PROSITE" id="PS51662">
    <property type="entry name" value="BP_PHYTASE"/>
    <property type="match status" value="2"/>
</dbReference>
<evidence type="ECO:0000313" key="6">
    <source>
        <dbReference type="EMBL" id="CRK31203.1"/>
    </source>
</evidence>
<keyword evidence="7" id="KW-1185">Reference proteome</keyword>